<proteinExistence type="inferred from homology"/>
<feature type="compositionally biased region" description="Low complexity" evidence="4">
    <location>
        <begin position="35"/>
        <end position="57"/>
    </location>
</feature>
<keyword evidence="2" id="KW-0804">Transcription</keyword>
<dbReference type="SMART" id="SM00733">
    <property type="entry name" value="Mterf"/>
    <property type="match status" value="6"/>
</dbReference>
<dbReference type="FunFam" id="1.25.70.10:FF:000010">
    <property type="entry name" value="Transcription termination factor MTEF1, chloroplastic"/>
    <property type="match status" value="1"/>
</dbReference>
<evidence type="ECO:0000313" key="5">
    <source>
        <dbReference type="EMBL" id="KAG9455030.1"/>
    </source>
</evidence>
<comment type="caution">
    <text evidence="5">The sequence shown here is derived from an EMBL/GenBank/DDBJ whole genome shotgun (WGS) entry which is preliminary data.</text>
</comment>
<dbReference type="InterPro" id="IPR003690">
    <property type="entry name" value="MTERF"/>
</dbReference>
<keyword evidence="6" id="KW-1185">Reference proteome</keyword>
<dbReference type="GO" id="GO:0006353">
    <property type="term" value="P:DNA-templated transcription termination"/>
    <property type="evidence" value="ECO:0007669"/>
    <property type="project" value="UniProtKB-KW"/>
</dbReference>
<keyword evidence="2" id="KW-0805">Transcription regulation</keyword>
<evidence type="ECO:0000313" key="6">
    <source>
        <dbReference type="Proteomes" id="UP000825729"/>
    </source>
</evidence>
<reference evidence="5 6" key="1">
    <citation type="submission" date="2021-07" db="EMBL/GenBank/DDBJ databases">
        <title>The Aristolochia fimbriata genome: insights into angiosperm evolution, floral development and chemical biosynthesis.</title>
        <authorList>
            <person name="Jiao Y."/>
        </authorList>
    </citation>
    <scope>NUCLEOTIDE SEQUENCE [LARGE SCALE GENOMIC DNA]</scope>
    <source>
        <strain evidence="5">IBCAS-2021</strain>
        <tissue evidence="5">Leaf</tissue>
    </source>
</reference>
<dbReference type="Proteomes" id="UP000825729">
    <property type="component" value="Unassembled WGS sequence"/>
</dbReference>
<comment type="similarity">
    <text evidence="1">Belongs to the mTERF family.</text>
</comment>
<dbReference type="GO" id="GO:0003676">
    <property type="term" value="F:nucleic acid binding"/>
    <property type="evidence" value="ECO:0007669"/>
    <property type="project" value="InterPro"/>
</dbReference>
<organism evidence="5 6">
    <name type="scientific">Aristolochia fimbriata</name>
    <name type="common">White veined hardy Dutchman's pipe vine</name>
    <dbReference type="NCBI Taxonomy" id="158543"/>
    <lineage>
        <taxon>Eukaryota</taxon>
        <taxon>Viridiplantae</taxon>
        <taxon>Streptophyta</taxon>
        <taxon>Embryophyta</taxon>
        <taxon>Tracheophyta</taxon>
        <taxon>Spermatophyta</taxon>
        <taxon>Magnoliopsida</taxon>
        <taxon>Magnoliidae</taxon>
        <taxon>Piperales</taxon>
        <taxon>Aristolochiaceae</taxon>
        <taxon>Aristolochia</taxon>
    </lineage>
</organism>
<dbReference type="EMBL" id="JAINDJ010000003">
    <property type="protein sequence ID" value="KAG9455030.1"/>
    <property type="molecule type" value="Genomic_DNA"/>
</dbReference>
<accession>A0AAV7F1L7</accession>
<evidence type="ECO:0000256" key="4">
    <source>
        <dbReference type="SAM" id="MobiDB-lite"/>
    </source>
</evidence>
<dbReference type="AlphaFoldDB" id="A0AAV7F1L7"/>
<dbReference type="Gene3D" id="1.25.70.10">
    <property type="entry name" value="Transcription termination factor 3, mitochondrial"/>
    <property type="match status" value="1"/>
</dbReference>
<evidence type="ECO:0000256" key="3">
    <source>
        <dbReference type="ARBA" id="ARBA00022946"/>
    </source>
</evidence>
<evidence type="ECO:0000256" key="1">
    <source>
        <dbReference type="ARBA" id="ARBA00007692"/>
    </source>
</evidence>
<dbReference type="PANTHER" id="PTHR13068:SF46">
    <property type="entry name" value="OS03G0360600 PROTEIN"/>
    <property type="match status" value="1"/>
</dbReference>
<dbReference type="InterPro" id="IPR038538">
    <property type="entry name" value="MTERF_sf"/>
</dbReference>
<evidence type="ECO:0000256" key="2">
    <source>
        <dbReference type="ARBA" id="ARBA00022472"/>
    </source>
</evidence>
<gene>
    <name evidence="5" type="ORF">H6P81_007934</name>
</gene>
<sequence>MKELLHLHATNAVSPYPLSKPSQLSRSKPSHLSRSKPSPSFLRFSSSPASKASTSTPRKPPKTPQLPAVPHEDPQSQFPEKALYLDSLGLDLLDLVDAHPPIVSASLSDIKSTLDFLRSFGFSTADLRRLCSMCPELLTSTPANILPVFTFLLREARVEGRNLRRVILRRPRLLACDVRSRLRPTLYFLQTIGVEDVSKHTSLLSCSVEDKFVPRIEYIQRIGFSRRDALSMFRRFPQLFCYSIKENFEPKFDYFVVEMGRDLKELKEFPQYFSFSLENRIKPRHRMCVEKGVCFPLPIMLKTNDERFRIRLEVCIGSSPPLRSSPLWSVDTESVQHSDE</sequence>
<keyword evidence="3" id="KW-0809">Transit peptide</keyword>
<dbReference type="Pfam" id="PF02536">
    <property type="entry name" value="mTERF"/>
    <property type="match status" value="1"/>
</dbReference>
<keyword evidence="2" id="KW-0806">Transcription termination</keyword>
<evidence type="ECO:0008006" key="7">
    <source>
        <dbReference type="Google" id="ProtNLM"/>
    </source>
</evidence>
<name>A0AAV7F1L7_ARIFI</name>
<dbReference type="PANTHER" id="PTHR13068">
    <property type="entry name" value="CGI-12 PROTEIN-RELATED"/>
    <property type="match status" value="1"/>
</dbReference>
<feature type="region of interest" description="Disordered" evidence="4">
    <location>
        <begin position="1"/>
        <end position="75"/>
    </location>
</feature>
<protein>
    <recommendedName>
        <fullName evidence="7">Transcription termination factor MTEF1, chloroplastic</fullName>
    </recommendedName>
</protein>